<dbReference type="EMBL" id="BPTR01000001">
    <property type="protein sequence ID" value="GJG28329.1"/>
    <property type="molecule type" value="Genomic_DNA"/>
</dbReference>
<gene>
    <name evidence="2" type="ORF">PRRU23_20290</name>
</gene>
<keyword evidence="1" id="KW-0732">Signal</keyword>
<sequence>MNKILATIWLFAAAMCFTACESEDPLQPSNADTNPFITDDNADDEESLLRKEFYSKNSCYLLFTDTLNTGELLDLGYMMTASENNNAYTYDYLTTIEEKHLAIQFVEQYLLPHLGKKLRPFSFLLVNNINHFKYEDGQLREPDDGITNPSFVVGVRATAIAMSAITEMGESEKNDYSKELIIEILANIISHQTIETFNAFTSYGKKYYGVWMEGWVEGEEDGMPLQNAKSFIAPHQDIWGVWWTAYPTLDEDVKAFINLAMNTTLEEVEEKYTEYPDIISKYKLMKQIITELGYIK</sequence>
<dbReference type="AlphaFoldDB" id="A0AA37MM03"/>
<evidence type="ECO:0000313" key="3">
    <source>
        <dbReference type="Proteomes" id="UP000887043"/>
    </source>
</evidence>
<dbReference type="Proteomes" id="UP000887043">
    <property type="component" value="Unassembled WGS sequence"/>
</dbReference>
<organism evidence="2 3">
    <name type="scientific">Segatella bryantii</name>
    <name type="common">Prevotella bryantii</name>
    <dbReference type="NCBI Taxonomy" id="77095"/>
    <lineage>
        <taxon>Bacteria</taxon>
        <taxon>Pseudomonadati</taxon>
        <taxon>Bacteroidota</taxon>
        <taxon>Bacteroidia</taxon>
        <taxon>Bacteroidales</taxon>
        <taxon>Prevotellaceae</taxon>
        <taxon>Segatella</taxon>
    </lineage>
</organism>
<dbReference type="RefSeq" id="WP_006283880.1">
    <property type="nucleotide sequence ID" value="NZ_BPTR01000001.1"/>
</dbReference>
<protein>
    <recommendedName>
        <fullName evidence="4">Lipoprotein</fullName>
    </recommendedName>
</protein>
<reference evidence="2" key="1">
    <citation type="submission" date="2021-08" db="EMBL/GenBank/DDBJ databases">
        <title>Prevotella lacticifex sp. nov., isolated from rumen of cow.</title>
        <authorList>
            <person name="Shinkai T."/>
            <person name="Ikeyama N."/>
            <person name="Kumagai M."/>
            <person name="Ohmori H."/>
            <person name="Sakamoto M."/>
            <person name="Ohkuma M."/>
            <person name="Mitsumori M."/>
        </authorList>
    </citation>
    <scope>NUCLEOTIDE SEQUENCE</scope>
    <source>
        <strain evidence="2">DSM 11371</strain>
    </source>
</reference>
<evidence type="ECO:0000256" key="1">
    <source>
        <dbReference type="SAM" id="SignalP"/>
    </source>
</evidence>
<feature type="chain" id="PRO_5041447559" description="Lipoprotein" evidence="1">
    <location>
        <begin position="22"/>
        <end position="296"/>
    </location>
</feature>
<name>A0AA37MM03_SEGBR</name>
<evidence type="ECO:0000313" key="2">
    <source>
        <dbReference type="EMBL" id="GJG28329.1"/>
    </source>
</evidence>
<accession>A0AA37MM03</accession>
<feature type="signal peptide" evidence="1">
    <location>
        <begin position="1"/>
        <end position="21"/>
    </location>
</feature>
<evidence type="ECO:0008006" key="4">
    <source>
        <dbReference type="Google" id="ProtNLM"/>
    </source>
</evidence>
<comment type="caution">
    <text evidence="2">The sequence shown here is derived from an EMBL/GenBank/DDBJ whole genome shotgun (WGS) entry which is preliminary data.</text>
</comment>
<proteinExistence type="predicted"/>